<proteinExistence type="predicted"/>
<gene>
    <name evidence="1" type="ORF">CALMAC_LOCUS17259</name>
</gene>
<dbReference type="EMBL" id="CAACVG010011904">
    <property type="protein sequence ID" value="VEN59112.1"/>
    <property type="molecule type" value="Genomic_DNA"/>
</dbReference>
<reference evidence="1 2" key="1">
    <citation type="submission" date="2019-01" db="EMBL/GenBank/DDBJ databases">
        <authorList>
            <person name="Sayadi A."/>
        </authorList>
    </citation>
    <scope>NUCLEOTIDE SEQUENCE [LARGE SCALE GENOMIC DNA]</scope>
</reference>
<protein>
    <submittedName>
        <fullName evidence="1">Uncharacterized protein</fullName>
    </submittedName>
</protein>
<keyword evidence="2" id="KW-1185">Reference proteome</keyword>
<organism evidence="1 2">
    <name type="scientific">Callosobruchus maculatus</name>
    <name type="common">Southern cowpea weevil</name>
    <name type="synonym">Pulse bruchid</name>
    <dbReference type="NCBI Taxonomy" id="64391"/>
    <lineage>
        <taxon>Eukaryota</taxon>
        <taxon>Metazoa</taxon>
        <taxon>Ecdysozoa</taxon>
        <taxon>Arthropoda</taxon>
        <taxon>Hexapoda</taxon>
        <taxon>Insecta</taxon>
        <taxon>Pterygota</taxon>
        <taxon>Neoptera</taxon>
        <taxon>Endopterygota</taxon>
        <taxon>Coleoptera</taxon>
        <taxon>Polyphaga</taxon>
        <taxon>Cucujiformia</taxon>
        <taxon>Chrysomeloidea</taxon>
        <taxon>Chrysomelidae</taxon>
        <taxon>Bruchinae</taxon>
        <taxon>Bruchini</taxon>
        <taxon>Callosobruchus</taxon>
    </lineage>
</organism>
<sequence>MFVPIKLGIVEKVGRFNHSEKKCYNQKVCSKCGQNHDSTSCIAVKHTCCNCSYSNNKYHKNYDTNHSPTEKTCPLSFSDSFSFQLMPLTSDNKNTKDFYKCNYFEKIDLCRVGNGRG</sequence>
<dbReference type="AlphaFoldDB" id="A0A653DHU8"/>
<evidence type="ECO:0000313" key="2">
    <source>
        <dbReference type="Proteomes" id="UP000410492"/>
    </source>
</evidence>
<dbReference type="Proteomes" id="UP000410492">
    <property type="component" value="Unassembled WGS sequence"/>
</dbReference>
<evidence type="ECO:0000313" key="1">
    <source>
        <dbReference type="EMBL" id="VEN59112.1"/>
    </source>
</evidence>
<name>A0A653DHU8_CALMS</name>
<accession>A0A653DHU8</accession>